<name>A0A317N0D7_9GAMM</name>
<sequence>MSQPENFPRDCVGARRLARGLLLCALLAVLLVFRHYGITNDEHVQNEYGELLLRYYSSGFVDRSALHYLDLYRYGGAFDLIAVLLERVLSFGAFETRHLLGGLVGVVGLWGMFKLGQRVGGDRVGLLAMLLLLLTPAFIGHSFNNPKDAPFATAMIWSVYAIVRVLDELPRPSWRSCLLLGVCFGMALSVRVGAVLLGPYLLFALLLWWLGQWRAGRGLAALRDSLPTLLPRLFAAFVLAYLLMAVFWPFAYQEPLNPLKALREFSDYPIDLETLYAGHWYPATRLPRGYIATYVALQLPEMILLGLLLGLTLLWRWLRNGAPLRDTQTIGSALLVLAGLFPIVYFMIRLPTAYNGMRHFLFTVPPLAALAALAFVRCGAWLAAAGRRRLLRLGQGLLGLLILIQAGVVAYLHPHEYVYYNLLIGGVKGAEDRWDLDYWGNSMPEAIHGLEAYLRDENDGRAPDHHYRIAICGDEDSARYYLPDYLVYEEQWQQADFLLALTHDGCDEELHLPNIVVVQRFGTPLAVVKDLRGYDIEPAPETGQLQANPKSAVPGR</sequence>
<feature type="transmembrane region" description="Helical" evidence="8">
    <location>
        <begin position="178"/>
        <end position="209"/>
    </location>
</feature>
<dbReference type="PANTHER" id="PTHR33908">
    <property type="entry name" value="MANNOSYLTRANSFERASE YKCB-RELATED"/>
    <property type="match status" value="1"/>
</dbReference>
<feature type="transmembrane region" description="Helical" evidence="8">
    <location>
        <begin position="294"/>
        <end position="318"/>
    </location>
</feature>
<evidence type="ECO:0000313" key="10">
    <source>
        <dbReference type="EMBL" id="PWV65916.1"/>
    </source>
</evidence>
<reference evidence="10 11" key="1">
    <citation type="submission" date="2018-05" db="EMBL/GenBank/DDBJ databases">
        <title>Genomic Encyclopedia of Type Strains, Phase IV (KMG-IV): sequencing the most valuable type-strain genomes for metagenomic binning, comparative biology and taxonomic classification.</title>
        <authorList>
            <person name="Goeker M."/>
        </authorList>
    </citation>
    <scope>NUCLEOTIDE SEQUENCE [LARGE SCALE GENOMIC DNA]</scope>
    <source>
        <strain evidence="10 11">DSM 23606</strain>
    </source>
</reference>
<keyword evidence="11" id="KW-1185">Reference proteome</keyword>
<organism evidence="10 11">
    <name type="scientific">Plasticicumulans acidivorans</name>
    <dbReference type="NCBI Taxonomy" id="886464"/>
    <lineage>
        <taxon>Bacteria</taxon>
        <taxon>Pseudomonadati</taxon>
        <taxon>Pseudomonadota</taxon>
        <taxon>Gammaproteobacteria</taxon>
        <taxon>Candidatus Competibacteraceae</taxon>
        <taxon>Plasticicumulans</taxon>
    </lineage>
</organism>
<keyword evidence="5 8" id="KW-0812">Transmembrane</keyword>
<feature type="transmembrane region" description="Helical" evidence="8">
    <location>
        <begin position="229"/>
        <end position="250"/>
    </location>
</feature>
<dbReference type="RefSeq" id="WP_110016898.1">
    <property type="nucleotide sequence ID" value="NZ_QGTJ01000001.1"/>
</dbReference>
<evidence type="ECO:0000256" key="6">
    <source>
        <dbReference type="ARBA" id="ARBA00022989"/>
    </source>
</evidence>
<dbReference type="GO" id="GO:0005886">
    <property type="term" value="C:plasma membrane"/>
    <property type="evidence" value="ECO:0007669"/>
    <property type="project" value="UniProtKB-SubCell"/>
</dbReference>
<evidence type="ECO:0000256" key="5">
    <source>
        <dbReference type="ARBA" id="ARBA00022692"/>
    </source>
</evidence>
<evidence type="ECO:0000256" key="4">
    <source>
        <dbReference type="ARBA" id="ARBA00022679"/>
    </source>
</evidence>
<keyword evidence="4 10" id="KW-0808">Transferase</keyword>
<gene>
    <name evidence="10" type="ORF">C7443_101402</name>
</gene>
<proteinExistence type="predicted"/>
<keyword evidence="2" id="KW-1003">Cell membrane</keyword>
<evidence type="ECO:0000256" key="1">
    <source>
        <dbReference type="ARBA" id="ARBA00004651"/>
    </source>
</evidence>
<evidence type="ECO:0000256" key="2">
    <source>
        <dbReference type="ARBA" id="ARBA00022475"/>
    </source>
</evidence>
<feature type="transmembrane region" description="Helical" evidence="8">
    <location>
        <begin position="360"/>
        <end position="384"/>
    </location>
</feature>
<evidence type="ECO:0000313" key="11">
    <source>
        <dbReference type="Proteomes" id="UP000246569"/>
    </source>
</evidence>
<dbReference type="Proteomes" id="UP000246569">
    <property type="component" value="Unassembled WGS sequence"/>
</dbReference>
<dbReference type="OrthoDB" id="3760751at2"/>
<keyword evidence="6 8" id="KW-1133">Transmembrane helix</keyword>
<evidence type="ECO:0000259" key="9">
    <source>
        <dbReference type="Pfam" id="PF13231"/>
    </source>
</evidence>
<dbReference type="GO" id="GO:0016763">
    <property type="term" value="F:pentosyltransferase activity"/>
    <property type="evidence" value="ECO:0007669"/>
    <property type="project" value="TreeGrafter"/>
</dbReference>
<feature type="transmembrane region" description="Helical" evidence="8">
    <location>
        <begin position="125"/>
        <end position="143"/>
    </location>
</feature>
<accession>A0A317N0D7</accession>
<dbReference type="EMBL" id="QGTJ01000001">
    <property type="protein sequence ID" value="PWV65916.1"/>
    <property type="molecule type" value="Genomic_DNA"/>
</dbReference>
<keyword evidence="3 10" id="KW-0328">Glycosyltransferase</keyword>
<feature type="transmembrane region" description="Helical" evidence="8">
    <location>
        <begin position="330"/>
        <end position="348"/>
    </location>
</feature>
<dbReference type="AlphaFoldDB" id="A0A317N0D7"/>
<feature type="domain" description="Glycosyltransferase RgtA/B/C/D-like" evidence="9">
    <location>
        <begin position="102"/>
        <end position="207"/>
    </location>
</feature>
<keyword evidence="7 8" id="KW-0472">Membrane</keyword>
<dbReference type="Pfam" id="PF13231">
    <property type="entry name" value="PMT_2"/>
    <property type="match status" value="1"/>
</dbReference>
<evidence type="ECO:0000256" key="8">
    <source>
        <dbReference type="SAM" id="Phobius"/>
    </source>
</evidence>
<dbReference type="InterPro" id="IPR038731">
    <property type="entry name" value="RgtA/B/C-like"/>
</dbReference>
<protein>
    <submittedName>
        <fullName evidence="10">Dolichyl-phosphate-mannose-protein mannosyltransferase</fullName>
    </submittedName>
</protein>
<dbReference type="InterPro" id="IPR050297">
    <property type="entry name" value="LipidA_mod_glycosyltrf_83"/>
</dbReference>
<evidence type="ECO:0000256" key="7">
    <source>
        <dbReference type="ARBA" id="ARBA00023136"/>
    </source>
</evidence>
<feature type="transmembrane region" description="Helical" evidence="8">
    <location>
        <begin position="390"/>
        <end position="412"/>
    </location>
</feature>
<comment type="subcellular location">
    <subcellularLocation>
        <location evidence="1">Cell membrane</location>
        <topology evidence="1">Multi-pass membrane protein</topology>
    </subcellularLocation>
</comment>
<feature type="transmembrane region" description="Helical" evidence="8">
    <location>
        <begin position="96"/>
        <end position="113"/>
    </location>
</feature>
<dbReference type="PANTHER" id="PTHR33908:SF11">
    <property type="entry name" value="MEMBRANE PROTEIN"/>
    <property type="match status" value="1"/>
</dbReference>
<comment type="caution">
    <text evidence="10">The sequence shown here is derived from an EMBL/GenBank/DDBJ whole genome shotgun (WGS) entry which is preliminary data.</text>
</comment>
<dbReference type="GO" id="GO:0009103">
    <property type="term" value="P:lipopolysaccharide biosynthetic process"/>
    <property type="evidence" value="ECO:0007669"/>
    <property type="project" value="UniProtKB-ARBA"/>
</dbReference>
<feature type="transmembrane region" description="Helical" evidence="8">
    <location>
        <begin position="20"/>
        <end position="38"/>
    </location>
</feature>
<evidence type="ECO:0000256" key="3">
    <source>
        <dbReference type="ARBA" id="ARBA00022676"/>
    </source>
</evidence>